<keyword evidence="1" id="KW-0812">Transmembrane</keyword>
<evidence type="ECO:0000256" key="1">
    <source>
        <dbReference type="SAM" id="Phobius"/>
    </source>
</evidence>
<comment type="caution">
    <text evidence="2">The sequence shown here is derived from an EMBL/GenBank/DDBJ whole genome shotgun (WGS) entry which is preliminary data.</text>
</comment>
<dbReference type="Proteomes" id="UP000229334">
    <property type="component" value="Unassembled WGS sequence"/>
</dbReference>
<accession>A0A2H0BLP1</accession>
<gene>
    <name evidence="2" type="ORF">COX02_00185</name>
</gene>
<keyword evidence="1" id="KW-0472">Membrane</keyword>
<name>A0A2H0BLP1_9BACT</name>
<keyword evidence="1" id="KW-1133">Transmembrane helix</keyword>
<dbReference type="EMBL" id="PCSX01000005">
    <property type="protein sequence ID" value="PIP58459.1"/>
    <property type="molecule type" value="Genomic_DNA"/>
</dbReference>
<proteinExistence type="predicted"/>
<organism evidence="2 3">
    <name type="scientific">Candidatus Vogelbacteria bacterium CG22_combo_CG10-13_8_21_14_all_37_9</name>
    <dbReference type="NCBI Taxonomy" id="1975046"/>
    <lineage>
        <taxon>Bacteria</taxon>
        <taxon>Candidatus Vogeliibacteriota</taxon>
    </lineage>
</organism>
<evidence type="ECO:0000313" key="3">
    <source>
        <dbReference type="Proteomes" id="UP000229334"/>
    </source>
</evidence>
<reference evidence="2 3" key="1">
    <citation type="submission" date="2017-09" db="EMBL/GenBank/DDBJ databases">
        <title>Depth-based differentiation of microbial function through sediment-hosted aquifers and enrichment of novel symbionts in the deep terrestrial subsurface.</title>
        <authorList>
            <person name="Probst A.J."/>
            <person name="Ladd B."/>
            <person name="Jarett J.K."/>
            <person name="Geller-Mcgrath D.E."/>
            <person name="Sieber C.M."/>
            <person name="Emerson J.B."/>
            <person name="Anantharaman K."/>
            <person name="Thomas B.C."/>
            <person name="Malmstrom R."/>
            <person name="Stieglmeier M."/>
            <person name="Klingl A."/>
            <person name="Woyke T."/>
            <person name="Ryan C.M."/>
            <person name="Banfield J.F."/>
        </authorList>
    </citation>
    <scope>NUCLEOTIDE SEQUENCE [LARGE SCALE GENOMIC DNA]</scope>
    <source>
        <strain evidence="2">CG22_combo_CG10-13_8_21_14_all_37_9</strain>
    </source>
</reference>
<sequence>MYDLISVSKNNVTTIITEIVILVVNLFAVKTMKKIIKMLMIHKMKKVKLPRSGKPKYLIMLKIRANNHIVQNKGIDLIFSVADCNSICNLN</sequence>
<evidence type="ECO:0000313" key="2">
    <source>
        <dbReference type="EMBL" id="PIP58459.1"/>
    </source>
</evidence>
<protein>
    <submittedName>
        <fullName evidence="2">Uncharacterized protein</fullName>
    </submittedName>
</protein>
<dbReference type="AlphaFoldDB" id="A0A2H0BLP1"/>
<feature type="transmembrane region" description="Helical" evidence="1">
    <location>
        <begin position="12"/>
        <end position="29"/>
    </location>
</feature>